<organism evidence="1 2">
    <name type="scientific">Trichinella spiralis</name>
    <name type="common">Trichina worm</name>
    <dbReference type="NCBI Taxonomy" id="6334"/>
    <lineage>
        <taxon>Eukaryota</taxon>
        <taxon>Metazoa</taxon>
        <taxon>Ecdysozoa</taxon>
        <taxon>Nematoda</taxon>
        <taxon>Enoplea</taxon>
        <taxon>Dorylaimia</taxon>
        <taxon>Trichinellida</taxon>
        <taxon>Trichinellidae</taxon>
        <taxon>Trichinella</taxon>
    </lineage>
</organism>
<sequence>MNVISNLNCYRVFGHQTMLGVDSHRALFALCSRLRSVNNTTEEPHFSSLAQNQQACCEARLRIARNLAIKANQEMIPSDTKTLTNYPNINQQIPAS</sequence>
<keyword evidence="2" id="KW-1185">Reference proteome</keyword>
<gene>
    <name evidence="1" type="ORF">T01_6288</name>
</gene>
<reference evidence="1 2" key="1">
    <citation type="submission" date="2015-01" db="EMBL/GenBank/DDBJ databases">
        <title>Evolution of Trichinella species and genotypes.</title>
        <authorList>
            <person name="Korhonen P.K."/>
            <person name="Edoardo P."/>
            <person name="Giuseppe L.R."/>
            <person name="Gasser R.B."/>
        </authorList>
    </citation>
    <scope>NUCLEOTIDE SEQUENCE [LARGE SCALE GENOMIC DNA]</scope>
    <source>
        <strain evidence="1">ISS3</strain>
    </source>
</reference>
<dbReference type="InParanoid" id="A0A0V1BSF4"/>
<evidence type="ECO:0000313" key="1">
    <source>
        <dbReference type="EMBL" id="KRY39920.1"/>
    </source>
</evidence>
<name>A0A0V1BSF4_TRISP</name>
<protein>
    <submittedName>
        <fullName evidence="1">Uncharacterized protein</fullName>
    </submittedName>
</protein>
<dbReference type="EMBL" id="JYDH01000015">
    <property type="protein sequence ID" value="KRY39920.1"/>
    <property type="molecule type" value="Genomic_DNA"/>
</dbReference>
<proteinExistence type="predicted"/>
<comment type="caution">
    <text evidence="1">The sequence shown here is derived from an EMBL/GenBank/DDBJ whole genome shotgun (WGS) entry which is preliminary data.</text>
</comment>
<evidence type="ECO:0000313" key="2">
    <source>
        <dbReference type="Proteomes" id="UP000054776"/>
    </source>
</evidence>
<dbReference type="AlphaFoldDB" id="A0A0V1BSF4"/>
<accession>A0A0V1BSF4</accession>
<dbReference type="Proteomes" id="UP000054776">
    <property type="component" value="Unassembled WGS sequence"/>
</dbReference>